<accession>A0A6G8PXC5</accession>
<dbReference type="SUPFAM" id="SSF81338">
    <property type="entry name" value="Aquaporin-like"/>
    <property type="match status" value="1"/>
</dbReference>
<organism evidence="5 6">
    <name type="scientific">Rubrobacter marinus</name>
    <dbReference type="NCBI Taxonomy" id="2653852"/>
    <lineage>
        <taxon>Bacteria</taxon>
        <taxon>Bacillati</taxon>
        <taxon>Actinomycetota</taxon>
        <taxon>Rubrobacteria</taxon>
        <taxon>Rubrobacterales</taxon>
        <taxon>Rubrobacteraceae</taxon>
        <taxon>Rubrobacter</taxon>
    </lineage>
</organism>
<gene>
    <name evidence="5" type="ORF">GBA65_10470</name>
</gene>
<dbReference type="InterPro" id="IPR023271">
    <property type="entry name" value="Aquaporin-like"/>
</dbReference>
<dbReference type="RefSeq" id="WP_166396540.1">
    <property type="nucleotide sequence ID" value="NZ_CP045121.1"/>
</dbReference>
<keyword evidence="3" id="KW-1133">Transmembrane helix</keyword>
<keyword evidence="6" id="KW-1185">Reference proteome</keyword>
<dbReference type="KEGG" id="rmar:GBA65_10470"/>
<dbReference type="EMBL" id="CP045121">
    <property type="protein sequence ID" value="QIN78874.1"/>
    <property type="molecule type" value="Genomic_DNA"/>
</dbReference>
<protein>
    <submittedName>
        <fullName evidence="5">Uncharacterized protein</fullName>
    </submittedName>
</protein>
<keyword evidence="4" id="KW-0472">Membrane</keyword>
<dbReference type="Proteomes" id="UP000502706">
    <property type="component" value="Chromosome"/>
</dbReference>
<reference evidence="5 6" key="1">
    <citation type="submission" date="2019-10" db="EMBL/GenBank/DDBJ databases">
        <title>Rubrobacter sp nov SCSIO 52915 isolated from a deep-sea sediment in the South China Sea.</title>
        <authorList>
            <person name="Chen R.W."/>
        </authorList>
    </citation>
    <scope>NUCLEOTIDE SEQUENCE [LARGE SCALE GENOMIC DNA]</scope>
    <source>
        <strain evidence="5 6">SCSIO 52915</strain>
    </source>
</reference>
<evidence type="ECO:0000256" key="4">
    <source>
        <dbReference type="ARBA" id="ARBA00023136"/>
    </source>
</evidence>
<sequence>MNPARTLGPGVVSATSPSLWVYLSGPGSPARRCLSPQPPPDAGS</sequence>
<evidence type="ECO:0000256" key="1">
    <source>
        <dbReference type="ARBA" id="ARBA00004141"/>
    </source>
</evidence>
<dbReference type="GO" id="GO:0016020">
    <property type="term" value="C:membrane"/>
    <property type="evidence" value="ECO:0007669"/>
    <property type="project" value="UniProtKB-SubCell"/>
</dbReference>
<evidence type="ECO:0000313" key="5">
    <source>
        <dbReference type="EMBL" id="QIN78874.1"/>
    </source>
</evidence>
<dbReference type="AlphaFoldDB" id="A0A6G8PXC5"/>
<name>A0A6G8PXC5_9ACTN</name>
<proteinExistence type="predicted"/>
<evidence type="ECO:0000256" key="2">
    <source>
        <dbReference type="ARBA" id="ARBA00022692"/>
    </source>
</evidence>
<evidence type="ECO:0000313" key="6">
    <source>
        <dbReference type="Proteomes" id="UP000502706"/>
    </source>
</evidence>
<evidence type="ECO:0000256" key="3">
    <source>
        <dbReference type="ARBA" id="ARBA00022989"/>
    </source>
</evidence>
<comment type="subcellular location">
    <subcellularLocation>
        <location evidence="1">Membrane</location>
        <topology evidence="1">Multi-pass membrane protein</topology>
    </subcellularLocation>
</comment>
<keyword evidence="2" id="KW-0812">Transmembrane</keyword>